<feature type="compositionally biased region" description="Acidic residues" evidence="1">
    <location>
        <begin position="315"/>
        <end position="334"/>
    </location>
</feature>
<evidence type="ECO:0000256" key="1">
    <source>
        <dbReference type="SAM" id="MobiDB-lite"/>
    </source>
</evidence>
<dbReference type="PANTHER" id="PTHR11736">
    <property type="entry name" value="MELANOMA-ASSOCIATED ANTIGEN MAGE ANTIGEN"/>
    <property type="match status" value="1"/>
</dbReference>
<dbReference type="InterPro" id="IPR037445">
    <property type="entry name" value="MAGE"/>
</dbReference>
<feature type="compositionally biased region" description="Basic residues" evidence="1">
    <location>
        <begin position="1"/>
        <end position="11"/>
    </location>
</feature>
<reference evidence="3 4" key="1">
    <citation type="submission" date="2016-06" db="EMBL/GenBank/DDBJ databases">
        <authorList>
            <person name="Kjaerup R.B."/>
            <person name="Dalgaard T.S."/>
            <person name="Juul-Madsen H.R."/>
        </authorList>
    </citation>
    <scope>NUCLEOTIDE SEQUENCE [LARGE SCALE GENOMIC DNA]</scope>
</reference>
<feature type="domain" description="MAGE" evidence="2">
    <location>
        <begin position="51"/>
        <end position="252"/>
    </location>
</feature>
<evidence type="ECO:0000313" key="3">
    <source>
        <dbReference type="EMBL" id="SMQ45780.1"/>
    </source>
</evidence>
<dbReference type="Proteomes" id="UP000215127">
    <property type="component" value="Chromosome 1"/>
</dbReference>
<organism evidence="3 4">
    <name type="scientific">Zymoseptoria tritici (strain ST99CH_3D7)</name>
    <dbReference type="NCBI Taxonomy" id="1276538"/>
    <lineage>
        <taxon>Eukaryota</taxon>
        <taxon>Fungi</taxon>
        <taxon>Dikarya</taxon>
        <taxon>Ascomycota</taxon>
        <taxon>Pezizomycotina</taxon>
        <taxon>Dothideomycetes</taxon>
        <taxon>Dothideomycetidae</taxon>
        <taxon>Mycosphaerellales</taxon>
        <taxon>Mycosphaerellaceae</taxon>
        <taxon>Zymoseptoria</taxon>
    </lineage>
</organism>
<dbReference type="SMART" id="SM01373">
    <property type="entry name" value="MAGE"/>
    <property type="match status" value="1"/>
</dbReference>
<keyword evidence="4" id="KW-1185">Reference proteome</keyword>
<dbReference type="Gene3D" id="1.10.10.1200">
    <property type="entry name" value="MAGE homology domain, winged helix WH1 motif"/>
    <property type="match status" value="1"/>
</dbReference>
<dbReference type="Pfam" id="PF01454">
    <property type="entry name" value="MAGE"/>
    <property type="match status" value="1"/>
</dbReference>
<dbReference type="STRING" id="1276538.A0A1X7REX7"/>
<sequence>MPVAQGRKRRSDRQEDVEDADASPEPQTQRRRTQHEEDEDDSARTQGGENVDDMAKKLVRLALACEYQRRPIRRAEIGDKVLGTHGRKFKEVWSQAQKNLNDVFGMEMVELPVKEKVTLQQRRAANKSQSGASKPTPSWIVTSILPPKFRNPDIINPPSAPTPDHDATYTAIYTLLISLISLSGGNLPDAKMERFLTKMGMRDNTPVQDYEKTEKLQKRLEKDGYIVKIKESTGTGEDDVYWLVGPRGKIEVGDEGVRGLAEAVYGNLGEVEAEELHRKIERSLGIGERPPEKTQAPQNGEKSKRGRKKKSVQEPEQEEEEEDDEEDSSDDEDE</sequence>
<protein>
    <recommendedName>
        <fullName evidence="2">MAGE domain-containing protein</fullName>
    </recommendedName>
</protein>
<dbReference type="AlphaFoldDB" id="A0A1X7REX7"/>
<accession>A0A1X7REX7</accession>
<evidence type="ECO:0000313" key="4">
    <source>
        <dbReference type="Proteomes" id="UP000215127"/>
    </source>
</evidence>
<proteinExistence type="predicted"/>
<dbReference type="Gene3D" id="1.10.10.1210">
    <property type="entry name" value="MAGE homology domain, winged helix WH2 motif"/>
    <property type="match status" value="1"/>
</dbReference>
<dbReference type="EMBL" id="LT853692">
    <property type="protein sequence ID" value="SMQ45780.1"/>
    <property type="molecule type" value="Genomic_DNA"/>
</dbReference>
<dbReference type="InterPro" id="IPR041898">
    <property type="entry name" value="MAGE_WH1"/>
</dbReference>
<dbReference type="PANTHER" id="PTHR11736:SF14">
    <property type="entry name" value="NSE3 HOMOLOG, SMC5-SMC6 COMPLEX COMPONENT"/>
    <property type="match status" value="1"/>
</dbReference>
<gene>
    <name evidence="3" type="ORF">ZT3D7_G925</name>
</gene>
<dbReference type="GO" id="GO:0005634">
    <property type="term" value="C:nucleus"/>
    <property type="evidence" value="ECO:0007669"/>
    <property type="project" value="TreeGrafter"/>
</dbReference>
<dbReference type="GO" id="GO:0006281">
    <property type="term" value="P:DNA repair"/>
    <property type="evidence" value="ECO:0007669"/>
    <property type="project" value="TreeGrafter"/>
</dbReference>
<evidence type="ECO:0000259" key="2">
    <source>
        <dbReference type="PROSITE" id="PS50838"/>
    </source>
</evidence>
<feature type="region of interest" description="Disordered" evidence="1">
    <location>
        <begin position="282"/>
        <end position="334"/>
    </location>
</feature>
<name>A0A1X7REX7_ZYMT9</name>
<feature type="region of interest" description="Disordered" evidence="1">
    <location>
        <begin position="1"/>
        <end position="51"/>
    </location>
</feature>
<dbReference type="InterPro" id="IPR041899">
    <property type="entry name" value="MAGE_WH2"/>
</dbReference>
<dbReference type="PROSITE" id="PS50838">
    <property type="entry name" value="MAGE"/>
    <property type="match status" value="1"/>
</dbReference>
<dbReference type="InterPro" id="IPR002190">
    <property type="entry name" value="MHD_dom"/>
</dbReference>